<gene>
    <name evidence="1" type="ORF">GCM10007423_64310</name>
</gene>
<evidence type="ECO:0000313" key="2">
    <source>
        <dbReference type="Proteomes" id="UP000600214"/>
    </source>
</evidence>
<name>A0ABQ1ZBH7_9BACT</name>
<reference evidence="2" key="1">
    <citation type="journal article" date="2019" name="Int. J. Syst. Evol. Microbiol.">
        <title>The Global Catalogue of Microorganisms (GCM) 10K type strain sequencing project: providing services to taxonomists for standard genome sequencing and annotation.</title>
        <authorList>
            <consortium name="The Broad Institute Genomics Platform"/>
            <consortium name="The Broad Institute Genome Sequencing Center for Infectious Disease"/>
            <person name="Wu L."/>
            <person name="Ma J."/>
        </authorList>
    </citation>
    <scope>NUCLEOTIDE SEQUENCE [LARGE SCALE GENOMIC DNA]</scope>
    <source>
        <strain evidence="2">CGMCC 1.15288</strain>
    </source>
</reference>
<evidence type="ECO:0000313" key="1">
    <source>
        <dbReference type="EMBL" id="GGH56090.1"/>
    </source>
</evidence>
<proteinExistence type="predicted"/>
<dbReference type="Proteomes" id="UP000600214">
    <property type="component" value="Unassembled WGS sequence"/>
</dbReference>
<sequence length="79" mass="8814">MSVRLRSAEIFLRQLPNCPEAPNTTIFIEYFYNAWVTKLNNASGKEVLFGDYYFAECGLTYFGANIGGIPIGGPKRLGM</sequence>
<accession>A0ABQ1ZBH7</accession>
<dbReference type="EMBL" id="BMIA01000010">
    <property type="protein sequence ID" value="GGH56090.1"/>
    <property type="molecule type" value="Genomic_DNA"/>
</dbReference>
<protein>
    <submittedName>
        <fullName evidence="1">Uncharacterized protein</fullName>
    </submittedName>
</protein>
<comment type="caution">
    <text evidence="1">The sequence shown here is derived from an EMBL/GenBank/DDBJ whole genome shotgun (WGS) entry which is preliminary data.</text>
</comment>
<organism evidence="1 2">
    <name type="scientific">Dyadobacter endophyticus</name>
    <dbReference type="NCBI Taxonomy" id="1749036"/>
    <lineage>
        <taxon>Bacteria</taxon>
        <taxon>Pseudomonadati</taxon>
        <taxon>Bacteroidota</taxon>
        <taxon>Cytophagia</taxon>
        <taxon>Cytophagales</taxon>
        <taxon>Spirosomataceae</taxon>
        <taxon>Dyadobacter</taxon>
    </lineage>
</organism>
<keyword evidence="2" id="KW-1185">Reference proteome</keyword>